<feature type="non-terminal residue" evidence="1">
    <location>
        <position position="71"/>
    </location>
</feature>
<dbReference type="EMBL" id="JAHRHJ020000007">
    <property type="protein sequence ID" value="KAH9308095.1"/>
    <property type="molecule type" value="Genomic_DNA"/>
</dbReference>
<comment type="caution">
    <text evidence="1">The sequence shown here is derived from an EMBL/GenBank/DDBJ whole genome shotgun (WGS) entry which is preliminary data.</text>
</comment>
<dbReference type="AlphaFoldDB" id="A0AA38FPZ1"/>
<proteinExistence type="predicted"/>
<name>A0AA38FPZ1_TAXCH</name>
<dbReference type="Proteomes" id="UP000824469">
    <property type="component" value="Unassembled WGS sequence"/>
</dbReference>
<evidence type="ECO:0000313" key="1">
    <source>
        <dbReference type="EMBL" id="KAH9308095.1"/>
    </source>
</evidence>
<gene>
    <name evidence="1" type="ORF">KI387_036006</name>
</gene>
<protein>
    <submittedName>
        <fullName evidence="1">Uncharacterized protein</fullName>
    </submittedName>
</protein>
<dbReference type="PROSITE" id="PS51257">
    <property type="entry name" value="PROKAR_LIPOPROTEIN"/>
    <property type="match status" value="1"/>
</dbReference>
<organism evidence="1 2">
    <name type="scientific">Taxus chinensis</name>
    <name type="common">Chinese yew</name>
    <name type="synonym">Taxus wallichiana var. chinensis</name>
    <dbReference type="NCBI Taxonomy" id="29808"/>
    <lineage>
        <taxon>Eukaryota</taxon>
        <taxon>Viridiplantae</taxon>
        <taxon>Streptophyta</taxon>
        <taxon>Embryophyta</taxon>
        <taxon>Tracheophyta</taxon>
        <taxon>Spermatophyta</taxon>
        <taxon>Pinopsida</taxon>
        <taxon>Pinidae</taxon>
        <taxon>Conifers II</taxon>
        <taxon>Cupressales</taxon>
        <taxon>Taxaceae</taxon>
        <taxon>Taxus</taxon>
    </lineage>
</organism>
<sequence>MVGDQMKGTWCGAGTSPDAPVKENGSVVASGAGCGCSDACMNARSTYIQLWFHLSLSEDVLTSHKCPNLEI</sequence>
<keyword evidence="2" id="KW-1185">Reference proteome</keyword>
<reference evidence="1 2" key="1">
    <citation type="journal article" date="2021" name="Nat. Plants">
        <title>The Taxus genome provides insights into paclitaxel biosynthesis.</title>
        <authorList>
            <person name="Xiong X."/>
            <person name="Gou J."/>
            <person name="Liao Q."/>
            <person name="Li Y."/>
            <person name="Zhou Q."/>
            <person name="Bi G."/>
            <person name="Li C."/>
            <person name="Du R."/>
            <person name="Wang X."/>
            <person name="Sun T."/>
            <person name="Guo L."/>
            <person name="Liang H."/>
            <person name="Lu P."/>
            <person name="Wu Y."/>
            <person name="Zhang Z."/>
            <person name="Ro D.K."/>
            <person name="Shang Y."/>
            <person name="Huang S."/>
            <person name="Yan J."/>
        </authorList>
    </citation>
    <scope>NUCLEOTIDE SEQUENCE [LARGE SCALE GENOMIC DNA]</scope>
    <source>
        <strain evidence="1">Ta-2019</strain>
    </source>
</reference>
<evidence type="ECO:0000313" key="2">
    <source>
        <dbReference type="Proteomes" id="UP000824469"/>
    </source>
</evidence>
<accession>A0AA38FPZ1</accession>